<dbReference type="CDD" id="cd00586">
    <property type="entry name" value="4HBT"/>
    <property type="match status" value="1"/>
</dbReference>
<comment type="similarity">
    <text evidence="1">Belongs to the 4-hydroxybenzoyl-CoA thioesterase family.</text>
</comment>
<dbReference type="InterPro" id="IPR008272">
    <property type="entry name" value="HB-CoA_thioesterase_AS"/>
</dbReference>
<reference evidence="3" key="2">
    <citation type="submission" date="2020-08" db="EMBL/GenBank/DDBJ databases">
        <authorList>
            <person name="Chen M."/>
            <person name="Teng W."/>
            <person name="Zhao L."/>
            <person name="Hu C."/>
            <person name="Zhou Y."/>
            <person name="Han B."/>
            <person name="Song L."/>
            <person name="Shu W."/>
        </authorList>
    </citation>
    <scope>NUCLEOTIDE SEQUENCE</scope>
    <source>
        <strain evidence="3">FACHB-1277</strain>
    </source>
</reference>
<dbReference type="PANTHER" id="PTHR31793:SF37">
    <property type="entry name" value="ACYL-COA THIOESTER HYDROLASE YBGC"/>
    <property type="match status" value="1"/>
</dbReference>
<evidence type="ECO:0000313" key="4">
    <source>
        <dbReference type="Proteomes" id="UP000631421"/>
    </source>
</evidence>
<reference evidence="3" key="1">
    <citation type="journal article" date="2015" name="ISME J.">
        <title>Draft Genome Sequence of Streptomyces incarnatus NRRL8089, which Produces the Nucleoside Antibiotic Sinefungin.</title>
        <authorList>
            <person name="Oshima K."/>
            <person name="Hattori M."/>
            <person name="Shimizu H."/>
            <person name="Fukuda K."/>
            <person name="Nemoto M."/>
            <person name="Inagaki K."/>
            <person name="Tamura T."/>
        </authorList>
    </citation>
    <scope>NUCLEOTIDE SEQUENCE</scope>
    <source>
        <strain evidence="3">FACHB-1277</strain>
    </source>
</reference>
<dbReference type="Pfam" id="PF13279">
    <property type="entry name" value="4HBT_2"/>
    <property type="match status" value="1"/>
</dbReference>
<dbReference type="SUPFAM" id="SSF54637">
    <property type="entry name" value="Thioesterase/thiol ester dehydrase-isomerase"/>
    <property type="match status" value="1"/>
</dbReference>
<name>A0A926UY86_9CYAN</name>
<dbReference type="PROSITE" id="PS01328">
    <property type="entry name" value="4HBCOA_THIOESTERASE"/>
    <property type="match status" value="1"/>
</dbReference>
<organism evidence="3 4">
    <name type="scientific">Pseudanabaena cinerea FACHB-1277</name>
    <dbReference type="NCBI Taxonomy" id="2949581"/>
    <lineage>
        <taxon>Bacteria</taxon>
        <taxon>Bacillati</taxon>
        <taxon>Cyanobacteriota</taxon>
        <taxon>Cyanophyceae</taxon>
        <taxon>Pseudanabaenales</taxon>
        <taxon>Pseudanabaenaceae</taxon>
        <taxon>Pseudanabaena</taxon>
        <taxon>Pseudanabaena cinerea</taxon>
    </lineage>
</organism>
<comment type="caution">
    <text evidence="3">The sequence shown here is derived from an EMBL/GenBank/DDBJ whole genome shotgun (WGS) entry which is preliminary data.</text>
</comment>
<proteinExistence type="inferred from homology"/>
<dbReference type="InterPro" id="IPR050563">
    <property type="entry name" value="4-hydroxybenzoyl-CoA_TE"/>
</dbReference>
<sequence length="165" mass="18600">MADLPSSALPSQTLGSEISKIIKFDAAIADEGWYNYPVRVYPHHTDYSGVVWHGAYLTWMEEARVECLRSVGMSFEELVSAGVDLPVAEMNLRYHRSARMGDDLLIMTKLVPDKVRLNWQYQIRTEKDLCVTAVVTLVPVDFEKRKLLRSLPSSLEGAITKLTGI</sequence>
<dbReference type="AlphaFoldDB" id="A0A926UY86"/>
<dbReference type="Gene3D" id="3.10.129.10">
    <property type="entry name" value="Hotdog Thioesterase"/>
    <property type="match status" value="1"/>
</dbReference>
<gene>
    <name evidence="3" type="ORF">H6F44_19840</name>
</gene>
<evidence type="ECO:0000256" key="1">
    <source>
        <dbReference type="ARBA" id="ARBA00005953"/>
    </source>
</evidence>
<dbReference type="PANTHER" id="PTHR31793">
    <property type="entry name" value="4-HYDROXYBENZOYL-COA THIOESTERASE FAMILY MEMBER"/>
    <property type="match status" value="1"/>
</dbReference>
<evidence type="ECO:0000256" key="2">
    <source>
        <dbReference type="ARBA" id="ARBA00022801"/>
    </source>
</evidence>
<keyword evidence="4" id="KW-1185">Reference proteome</keyword>
<keyword evidence="2" id="KW-0378">Hydrolase</keyword>
<dbReference type="EMBL" id="JACJPY010000099">
    <property type="protein sequence ID" value="MBD2152350.1"/>
    <property type="molecule type" value="Genomic_DNA"/>
</dbReference>
<accession>A0A926UY86</accession>
<dbReference type="Proteomes" id="UP000631421">
    <property type="component" value="Unassembled WGS sequence"/>
</dbReference>
<dbReference type="InterPro" id="IPR029069">
    <property type="entry name" value="HotDog_dom_sf"/>
</dbReference>
<protein>
    <submittedName>
        <fullName evidence="3">Acyl-CoA thioesterase</fullName>
    </submittedName>
</protein>
<evidence type="ECO:0000313" key="3">
    <source>
        <dbReference type="EMBL" id="MBD2152350.1"/>
    </source>
</evidence>
<dbReference type="GO" id="GO:0047617">
    <property type="term" value="F:fatty acyl-CoA hydrolase activity"/>
    <property type="evidence" value="ECO:0007669"/>
    <property type="project" value="TreeGrafter"/>
</dbReference>
<dbReference type="RefSeq" id="WP_190352782.1">
    <property type="nucleotide sequence ID" value="NZ_JACJPY010000099.1"/>
</dbReference>